<dbReference type="GO" id="GO:0006914">
    <property type="term" value="P:autophagy"/>
    <property type="evidence" value="ECO:0007669"/>
    <property type="project" value="UniProtKB-KW"/>
</dbReference>
<dbReference type="Proteomes" id="UP001634394">
    <property type="component" value="Unassembled WGS sequence"/>
</dbReference>
<comment type="catalytic activity">
    <reaction evidence="11">
        <text>a 1,2-diacyl-sn-glycero-3-phosphoethanolamine(in) = a 1,2-diacyl-sn-glycero-3-phosphoethanolamine(out)</text>
        <dbReference type="Rhea" id="RHEA:38895"/>
        <dbReference type="ChEBI" id="CHEBI:64612"/>
    </reaction>
</comment>
<evidence type="ECO:0000256" key="7">
    <source>
        <dbReference type="ARBA" id="ARBA00023006"/>
    </source>
</evidence>
<dbReference type="GO" id="GO:0005789">
    <property type="term" value="C:endoplasmic reticulum membrane"/>
    <property type="evidence" value="ECO:0007669"/>
    <property type="project" value="UniProtKB-SubCell"/>
</dbReference>
<dbReference type="AlphaFoldDB" id="A0ABD3WHX4"/>
<comment type="similarity">
    <text evidence="3">Belongs to the ATG2 family.</text>
</comment>
<sequence>MQKFSVRFKDFRSHDIAFRLFGSSYPVDADDVPAHFQIELVEFSMETVYNLLGWKDFLKKRACRYLLQHYLGQFLKEKLTLDQLSIDLYNGTGTISDLELDVETLNENLNSFSIPLEIVDGFISQISVSVPWACLVQDSTQLDIHGLELTLKPKQRYHNVAPLGEMFCSMSMTSSLQLAQHCLESEKIAVDKQLGGSEKIEGVQKFAQMIDSVLTKVKVTLTNTVVRLEHIPTESEKGVALEVRIKRIEYFDEQANILMSEGTSVDGGQKNPSEPSGIANKNLKIEGLQIFFDEFNNVKVMQKCSMEPMPELAVDMSASVFGSLPEDPPEIESSQSSALPPINSEPVLVAIVTGQQELKLKLKQNDSLQGPKARFLQQICVRYPLKNFGFFFENNVDMNDTGPCSVKRKSLQFNN</sequence>
<keyword evidence="5" id="KW-0813">Transport</keyword>
<proteinExistence type="inferred from homology"/>
<reference evidence="12 13" key="1">
    <citation type="submission" date="2024-11" db="EMBL/GenBank/DDBJ databases">
        <title>Chromosome-level genome assembly of the freshwater bivalve Anodonta woodiana.</title>
        <authorList>
            <person name="Chen X."/>
        </authorList>
    </citation>
    <scope>NUCLEOTIDE SEQUENCE [LARGE SCALE GENOMIC DNA]</scope>
    <source>
        <strain evidence="12">MN2024</strain>
        <tissue evidence="12">Gills</tissue>
    </source>
</reference>
<evidence type="ECO:0000256" key="6">
    <source>
        <dbReference type="ARBA" id="ARBA00022824"/>
    </source>
</evidence>
<evidence type="ECO:0000256" key="1">
    <source>
        <dbReference type="ARBA" id="ARBA00004406"/>
    </source>
</evidence>
<evidence type="ECO:0000256" key="10">
    <source>
        <dbReference type="ARBA" id="ARBA00024479"/>
    </source>
</evidence>
<evidence type="ECO:0000256" key="4">
    <source>
        <dbReference type="ARBA" id="ARBA00018070"/>
    </source>
</evidence>
<gene>
    <name evidence="12" type="ORF">ACJMK2_036669</name>
</gene>
<dbReference type="PANTHER" id="PTHR13190:SF1">
    <property type="entry name" value="AUTOPHAGY-RELATED 2, ISOFORM A"/>
    <property type="match status" value="1"/>
</dbReference>
<evidence type="ECO:0000256" key="8">
    <source>
        <dbReference type="ARBA" id="ARBA00023055"/>
    </source>
</evidence>
<dbReference type="GO" id="GO:0006869">
    <property type="term" value="P:lipid transport"/>
    <property type="evidence" value="ECO:0007669"/>
    <property type="project" value="UniProtKB-KW"/>
</dbReference>
<dbReference type="PANTHER" id="PTHR13190">
    <property type="entry name" value="AUTOPHAGY-RELATED 2, ISOFORM A"/>
    <property type="match status" value="1"/>
</dbReference>
<protein>
    <recommendedName>
        <fullName evidence="4">Autophagy-related protein 2</fullName>
    </recommendedName>
</protein>
<keyword evidence="13" id="KW-1185">Reference proteome</keyword>
<keyword evidence="9" id="KW-0472">Membrane</keyword>
<comment type="subcellular location">
    <subcellularLocation>
        <location evidence="1">Endoplasmic reticulum membrane</location>
        <topology evidence="1">Peripheral membrane protein</topology>
    </subcellularLocation>
    <subcellularLocation>
        <location evidence="2">Preautophagosomal structure membrane</location>
        <topology evidence="2">Peripheral membrane protein</topology>
    </subcellularLocation>
</comment>
<evidence type="ECO:0000256" key="5">
    <source>
        <dbReference type="ARBA" id="ARBA00022448"/>
    </source>
</evidence>
<comment type="catalytic activity">
    <reaction evidence="10">
        <text>a 1,2-diacyl-sn-glycero-3-phospho-L-serine(in) = a 1,2-diacyl-sn-glycero-3-phospho-L-serine(out)</text>
        <dbReference type="Rhea" id="RHEA:38663"/>
        <dbReference type="ChEBI" id="CHEBI:57262"/>
    </reaction>
</comment>
<keyword evidence="8" id="KW-0445">Lipid transport</keyword>
<evidence type="ECO:0000313" key="12">
    <source>
        <dbReference type="EMBL" id="KAL3873572.1"/>
    </source>
</evidence>
<dbReference type="GO" id="GO:0034045">
    <property type="term" value="C:phagophore assembly site membrane"/>
    <property type="evidence" value="ECO:0007669"/>
    <property type="project" value="UniProtKB-SubCell"/>
</dbReference>
<dbReference type="InterPro" id="IPR026849">
    <property type="entry name" value="ATG2"/>
</dbReference>
<evidence type="ECO:0000313" key="13">
    <source>
        <dbReference type="Proteomes" id="UP001634394"/>
    </source>
</evidence>
<dbReference type="EMBL" id="JBJQND010000006">
    <property type="protein sequence ID" value="KAL3873572.1"/>
    <property type="molecule type" value="Genomic_DNA"/>
</dbReference>
<name>A0ABD3WHX4_SINWO</name>
<accession>A0ABD3WHX4</accession>
<evidence type="ECO:0000256" key="9">
    <source>
        <dbReference type="ARBA" id="ARBA00023136"/>
    </source>
</evidence>
<evidence type="ECO:0000256" key="2">
    <source>
        <dbReference type="ARBA" id="ARBA00004623"/>
    </source>
</evidence>
<keyword evidence="7" id="KW-0072">Autophagy</keyword>
<organism evidence="12 13">
    <name type="scientific">Sinanodonta woodiana</name>
    <name type="common">Chinese pond mussel</name>
    <name type="synonym">Anodonta woodiana</name>
    <dbReference type="NCBI Taxonomy" id="1069815"/>
    <lineage>
        <taxon>Eukaryota</taxon>
        <taxon>Metazoa</taxon>
        <taxon>Spiralia</taxon>
        <taxon>Lophotrochozoa</taxon>
        <taxon>Mollusca</taxon>
        <taxon>Bivalvia</taxon>
        <taxon>Autobranchia</taxon>
        <taxon>Heteroconchia</taxon>
        <taxon>Palaeoheterodonta</taxon>
        <taxon>Unionida</taxon>
        <taxon>Unionoidea</taxon>
        <taxon>Unionidae</taxon>
        <taxon>Unioninae</taxon>
        <taxon>Sinanodonta</taxon>
    </lineage>
</organism>
<evidence type="ECO:0000256" key="3">
    <source>
        <dbReference type="ARBA" id="ARBA00009714"/>
    </source>
</evidence>
<evidence type="ECO:0000256" key="11">
    <source>
        <dbReference type="ARBA" id="ARBA00024615"/>
    </source>
</evidence>
<keyword evidence="6" id="KW-0256">Endoplasmic reticulum</keyword>
<comment type="caution">
    <text evidence="12">The sequence shown here is derived from an EMBL/GenBank/DDBJ whole genome shotgun (WGS) entry which is preliminary data.</text>
</comment>